<dbReference type="Proteomes" id="UP000305792">
    <property type="component" value="Unassembled WGS sequence"/>
</dbReference>
<evidence type="ECO:0000313" key="4">
    <source>
        <dbReference type="EMBL" id="THV28992.1"/>
    </source>
</evidence>
<accession>A0A4S8PHV5</accession>
<dbReference type="PANTHER" id="PTHR30153:SF2">
    <property type="entry name" value="REPLICATIVE DNA HELICASE"/>
    <property type="match status" value="1"/>
</dbReference>
<sequence length="494" mass="53670">MTCRWQGHRSKEGRACMRYRDNAIDGTGDLLSSWLQELLPSATTLGIRTGFLTMEGVDFIALDVERILNSGGKVVIVVGGHDEQSDPEALEVLRQIVAKHPNMGMLRIVCEPHDFSNAKTYYLETAASHAYALVGSPNLTRGGLETNVEAALTLDSGTDDPEALAGVWDGIQAAATEEFSIPVTARVIERLGGTWRRSKSRSQARESKQAAAPSTPLSDGFEPAFDRIVEIGASPILAALPTGFGDLDRLLSGFHAGQVIVVGARLGCGKSTLVMDFARHMALHHGIPVGFFSLEQSRDEVMLRLLSAETRVPLHVLQSGDLSDDDWTRLAKRTGDISAAPLLLNHTPRLDIKGLTDAIAELADKYAARLIVVDSLSLLNGNRDRERYTQVTEIMRELKHAARSCGVAIVVTAQVKAPQGRFDKRPSIDDLAESESIAQVADVIILLHREDYYDKESPRGGEADLIVAKHRNGATDTITVAAQLHLSRFVDMAA</sequence>
<reference evidence="4 5" key="1">
    <citation type="journal article" date="2018" name="Int. J. Syst. Evol. Microbiol.">
        <title>Glycomyces paridis sp. nov., isolated from the medicinal plant Paris polyphylla.</title>
        <authorList>
            <person name="Fang X.M."/>
            <person name="Bai J.L."/>
            <person name="Su J."/>
            <person name="Zhao L.L."/>
            <person name="Liu H.Y."/>
            <person name="Ma B.P."/>
            <person name="Zhang Y.Q."/>
            <person name="Yu L.Y."/>
        </authorList>
    </citation>
    <scope>NUCLEOTIDE SEQUENCE [LARGE SCALE GENOMIC DNA]</scope>
    <source>
        <strain evidence="4 5">CPCC 204357</strain>
    </source>
</reference>
<evidence type="ECO:0000256" key="1">
    <source>
        <dbReference type="ARBA" id="ARBA00022515"/>
    </source>
</evidence>
<dbReference type="InterPro" id="IPR003593">
    <property type="entry name" value="AAA+_ATPase"/>
</dbReference>
<gene>
    <name evidence="4" type="ORF">E9998_09575</name>
</gene>
<dbReference type="InterPro" id="IPR027417">
    <property type="entry name" value="P-loop_NTPase"/>
</dbReference>
<name>A0A4S8PHV5_9ACTN</name>
<dbReference type="Gene3D" id="3.30.870.10">
    <property type="entry name" value="Endonuclease Chain A"/>
    <property type="match status" value="1"/>
</dbReference>
<dbReference type="Pfam" id="PF03796">
    <property type="entry name" value="DnaB_C"/>
    <property type="match status" value="1"/>
</dbReference>
<feature type="domain" description="SF4 helicase" evidence="3">
    <location>
        <begin position="233"/>
        <end position="494"/>
    </location>
</feature>
<keyword evidence="5" id="KW-1185">Reference proteome</keyword>
<dbReference type="PANTHER" id="PTHR30153">
    <property type="entry name" value="REPLICATIVE DNA HELICASE DNAB"/>
    <property type="match status" value="1"/>
</dbReference>
<protein>
    <recommendedName>
        <fullName evidence="3">SF4 helicase domain-containing protein</fullName>
    </recommendedName>
</protein>
<keyword evidence="1" id="KW-0639">Primosome</keyword>
<dbReference type="GO" id="GO:1990077">
    <property type="term" value="C:primosome complex"/>
    <property type="evidence" value="ECO:0007669"/>
    <property type="project" value="UniProtKB-KW"/>
</dbReference>
<dbReference type="Gene3D" id="3.40.50.300">
    <property type="entry name" value="P-loop containing nucleotide triphosphate hydrolases"/>
    <property type="match status" value="1"/>
</dbReference>
<evidence type="ECO:0000259" key="3">
    <source>
        <dbReference type="PROSITE" id="PS51199"/>
    </source>
</evidence>
<evidence type="ECO:0000313" key="5">
    <source>
        <dbReference type="Proteomes" id="UP000305792"/>
    </source>
</evidence>
<feature type="region of interest" description="Disordered" evidence="2">
    <location>
        <begin position="198"/>
        <end position="219"/>
    </location>
</feature>
<dbReference type="InterPro" id="IPR007694">
    <property type="entry name" value="DNA_helicase_DnaB-like_C"/>
</dbReference>
<dbReference type="GO" id="GO:0005524">
    <property type="term" value="F:ATP binding"/>
    <property type="evidence" value="ECO:0007669"/>
    <property type="project" value="InterPro"/>
</dbReference>
<organism evidence="4 5">
    <name type="scientific">Glycomyces paridis</name>
    <dbReference type="NCBI Taxonomy" id="2126555"/>
    <lineage>
        <taxon>Bacteria</taxon>
        <taxon>Bacillati</taxon>
        <taxon>Actinomycetota</taxon>
        <taxon>Actinomycetes</taxon>
        <taxon>Glycomycetales</taxon>
        <taxon>Glycomycetaceae</taxon>
        <taxon>Glycomyces</taxon>
    </lineage>
</organism>
<dbReference type="GO" id="GO:0005829">
    <property type="term" value="C:cytosol"/>
    <property type="evidence" value="ECO:0007669"/>
    <property type="project" value="TreeGrafter"/>
</dbReference>
<dbReference type="EMBL" id="STGX01000006">
    <property type="protein sequence ID" value="THV28992.1"/>
    <property type="molecule type" value="Genomic_DNA"/>
</dbReference>
<dbReference type="SUPFAM" id="SSF52540">
    <property type="entry name" value="P-loop containing nucleoside triphosphate hydrolases"/>
    <property type="match status" value="1"/>
</dbReference>
<comment type="caution">
    <text evidence="4">The sequence shown here is derived from an EMBL/GenBank/DDBJ whole genome shotgun (WGS) entry which is preliminary data.</text>
</comment>
<evidence type="ECO:0000256" key="2">
    <source>
        <dbReference type="SAM" id="MobiDB-lite"/>
    </source>
</evidence>
<dbReference type="AlphaFoldDB" id="A0A4S8PHV5"/>
<dbReference type="GO" id="GO:0003678">
    <property type="term" value="F:DNA helicase activity"/>
    <property type="evidence" value="ECO:0007669"/>
    <property type="project" value="InterPro"/>
</dbReference>
<dbReference type="GO" id="GO:0006269">
    <property type="term" value="P:DNA replication, synthesis of primer"/>
    <property type="evidence" value="ECO:0007669"/>
    <property type="project" value="UniProtKB-KW"/>
</dbReference>
<proteinExistence type="predicted"/>
<dbReference type="SMART" id="SM00382">
    <property type="entry name" value="AAA"/>
    <property type="match status" value="1"/>
</dbReference>
<dbReference type="PROSITE" id="PS51199">
    <property type="entry name" value="SF4_HELICASE"/>
    <property type="match status" value="1"/>
</dbReference>